<organism evidence="1 2">
    <name type="scientific">Gadus morhua</name>
    <name type="common">Atlantic cod</name>
    <dbReference type="NCBI Taxonomy" id="8049"/>
    <lineage>
        <taxon>Eukaryota</taxon>
        <taxon>Metazoa</taxon>
        <taxon>Chordata</taxon>
        <taxon>Craniata</taxon>
        <taxon>Vertebrata</taxon>
        <taxon>Euteleostomi</taxon>
        <taxon>Actinopterygii</taxon>
        <taxon>Neopterygii</taxon>
        <taxon>Teleostei</taxon>
        <taxon>Neoteleostei</taxon>
        <taxon>Acanthomorphata</taxon>
        <taxon>Zeiogadaria</taxon>
        <taxon>Gadariae</taxon>
        <taxon>Gadiformes</taxon>
        <taxon>Gadoidei</taxon>
        <taxon>Gadidae</taxon>
        <taxon>Gadus</taxon>
    </lineage>
</organism>
<dbReference type="AlphaFoldDB" id="A0A8C5B283"/>
<proteinExistence type="predicted"/>
<dbReference type="Ensembl" id="ENSGMOT00000066589.1">
    <property type="protein sequence ID" value="ENSGMOP00000040811.1"/>
    <property type="gene ID" value="ENSGMOG00000022734.1"/>
</dbReference>
<sequence>MPNLYRLPNLYRARQQLSVARQRTTDYLRVFHNGQVRMNELEGSRMFVNLSRHSTRSSVARQRSTRSSVARQVWNGLHMDDAPGTNLAPIRLHHIQPIRKRPIQTLRLTIRN</sequence>
<evidence type="ECO:0000313" key="1">
    <source>
        <dbReference type="Ensembl" id="ENSGMOP00000040811.1"/>
    </source>
</evidence>
<dbReference type="Proteomes" id="UP000694546">
    <property type="component" value="Chromosome 4"/>
</dbReference>
<accession>A0A8C5B283</accession>
<reference evidence="1" key="1">
    <citation type="submission" date="2025-08" db="UniProtKB">
        <authorList>
            <consortium name="Ensembl"/>
        </authorList>
    </citation>
    <scope>IDENTIFICATION</scope>
</reference>
<keyword evidence="2" id="KW-1185">Reference proteome</keyword>
<reference evidence="1" key="2">
    <citation type="submission" date="2025-09" db="UniProtKB">
        <authorList>
            <consortium name="Ensembl"/>
        </authorList>
    </citation>
    <scope>IDENTIFICATION</scope>
</reference>
<evidence type="ECO:0000313" key="2">
    <source>
        <dbReference type="Proteomes" id="UP000694546"/>
    </source>
</evidence>
<protein>
    <submittedName>
        <fullName evidence="1">Uncharacterized protein</fullName>
    </submittedName>
</protein>
<name>A0A8C5B283_GADMO</name>